<evidence type="ECO:0008006" key="13">
    <source>
        <dbReference type="Google" id="ProtNLM"/>
    </source>
</evidence>
<dbReference type="PROSITE" id="PS50082">
    <property type="entry name" value="WD_REPEATS_2"/>
    <property type="match status" value="1"/>
</dbReference>
<keyword evidence="12" id="KW-1185">Reference proteome</keyword>
<accession>A0A814J8Y4</accession>
<organism evidence="11 12">
    <name type="scientific">Brachionus calyciflorus</name>
    <dbReference type="NCBI Taxonomy" id="104777"/>
    <lineage>
        <taxon>Eukaryota</taxon>
        <taxon>Metazoa</taxon>
        <taxon>Spiralia</taxon>
        <taxon>Gnathifera</taxon>
        <taxon>Rotifera</taxon>
        <taxon>Eurotatoria</taxon>
        <taxon>Monogononta</taxon>
        <taxon>Pseudotrocha</taxon>
        <taxon>Ploima</taxon>
        <taxon>Brachionidae</taxon>
        <taxon>Brachionus</taxon>
    </lineage>
</organism>
<evidence type="ECO:0000256" key="7">
    <source>
        <dbReference type="SAM" id="MobiDB-lite"/>
    </source>
</evidence>
<keyword evidence="6" id="KW-0175">Coiled coil</keyword>
<dbReference type="PROSITE" id="PS50294">
    <property type="entry name" value="WD_REPEATS_REGION"/>
    <property type="match status" value="1"/>
</dbReference>
<dbReference type="EMBL" id="CAJNOC010004834">
    <property type="protein sequence ID" value="CAF1034874.1"/>
    <property type="molecule type" value="Genomic_DNA"/>
</dbReference>
<evidence type="ECO:0000256" key="6">
    <source>
        <dbReference type="SAM" id="Coils"/>
    </source>
</evidence>
<dbReference type="PANTHER" id="PTHR19932">
    <property type="entry name" value="WD REPEAT AND HMG-BOX DNA BINDING PROTEIN"/>
    <property type="match status" value="1"/>
</dbReference>
<feature type="coiled-coil region" evidence="6">
    <location>
        <begin position="867"/>
        <end position="908"/>
    </location>
</feature>
<reference evidence="11" key="1">
    <citation type="submission" date="2021-02" db="EMBL/GenBank/DDBJ databases">
        <authorList>
            <person name="Nowell W R."/>
        </authorList>
    </citation>
    <scope>NUCLEOTIDE SEQUENCE</scope>
    <source>
        <strain evidence="11">Ploen Becks lab</strain>
    </source>
</reference>
<feature type="compositionally biased region" description="Basic and acidic residues" evidence="7">
    <location>
        <begin position="313"/>
        <end position="323"/>
    </location>
</feature>
<dbReference type="GO" id="GO:0006261">
    <property type="term" value="P:DNA-templated DNA replication"/>
    <property type="evidence" value="ECO:0007669"/>
    <property type="project" value="TreeGrafter"/>
</dbReference>
<evidence type="ECO:0000313" key="11">
    <source>
        <dbReference type="EMBL" id="CAF1034874.1"/>
    </source>
</evidence>
<dbReference type="InterPro" id="IPR001680">
    <property type="entry name" value="WD40_rpt"/>
</dbReference>
<evidence type="ECO:0000313" key="12">
    <source>
        <dbReference type="Proteomes" id="UP000663879"/>
    </source>
</evidence>
<dbReference type="InterPro" id="IPR022100">
    <property type="entry name" value="WDHD1/CFT4_beta-prop_2nd"/>
</dbReference>
<dbReference type="AlphaFoldDB" id="A0A814J8Y4"/>
<dbReference type="GO" id="GO:0006281">
    <property type="term" value="P:DNA repair"/>
    <property type="evidence" value="ECO:0007669"/>
    <property type="project" value="TreeGrafter"/>
</dbReference>
<dbReference type="GO" id="GO:0003682">
    <property type="term" value="F:chromatin binding"/>
    <property type="evidence" value="ECO:0007669"/>
    <property type="project" value="TreeGrafter"/>
</dbReference>
<feature type="domain" description="WDHD1/CFT4 second beta-propeller" evidence="8">
    <location>
        <begin position="466"/>
        <end position="759"/>
    </location>
</feature>
<dbReference type="InterPro" id="IPR015943">
    <property type="entry name" value="WD40/YVTN_repeat-like_dom_sf"/>
</dbReference>
<evidence type="ECO:0000259" key="10">
    <source>
        <dbReference type="Pfam" id="PF24817"/>
    </source>
</evidence>
<evidence type="ECO:0000259" key="9">
    <source>
        <dbReference type="Pfam" id="PF20946"/>
    </source>
</evidence>
<comment type="caution">
    <text evidence="11">The sequence shown here is derived from an EMBL/GenBank/DDBJ whole genome shotgun (WGS) entry which is preliminary data.</text>
</comment>
<evidence type="ECO:0000256" key="1">
    <source>
        <dbReference type="ARBA" id="ARBA00004123"/>
    </source>
</evidence>
<feature type="region of interest" description="Disordered" evidence="7">
    <location>
        <begin position="990"/>
        <end position="1030"/>
    </location>
</feature>
<dbReference type="GO" id="GO:0043596">
    <property type="term" value="C:nuclear replication fork"/>
    <property type="evidence" value="ECO:0007669"/>
    <property type="project" value="TreeGrafter"/>
</dbReference>
<evidence type="ECO:0000256" key="4">
    <source>
        <dbReference type="ARBA" id="ARBA00023242"/>
    </source>
</evidence>
<dbReference type="SMART" id="SM00320">
    <property type="entry name" value="WD40"/>
    <property type="match status" value="4"/>
</dbReference>
<feature type="repeat" description="WD" evidence="5">
    <location>
        <begin position="126"/>
        <end position="167"/>
    </location>
</feature>
<dbReference type="Pfam" id="PF20946">
    <property type="entry name" value="Ctf4_C"/>
    <property type="match status" value="1"/>
</dbReference>
<feature type="compositionally biased region" description="Basic and acidic residues" evidence="7">
    <location>
        <begin position="990"/>
        <end position="1003"/>
    </location>
</feature>
<dbReference type="InterPro" id="IPR048591">
    <property type="entry name" value="WDHD1/CFT4_hel"/>
</dbReference>
<feature type="compositionally biased region" description="Acidic residues" evidence="7">
    <location>
        <begin position="390"/>
        <end position="408"/>
    </location>
</feature>
<dbReference type="Proteomes" id="UP000663879">
    <property type="component" value="Unassembled WGS sequence"/>
</dbReference>
<proteinExistence type="predicted"/>
<evidence type="ECO:0000256" key="2">
    <source>
        <dbReference type="ARBA" id="ARBA00022574"/>
    </source>
</evidence>
<feature type="compositionally biased region" description="Basic and acidic residues" evidence="7">
    <location>
        <begin position="336"/>
        <end position="356"/>
    </location>
</feature>
<dbReference type="InterPro" id="IPR036322">
    <property type="entry name" value="WD40_repeat_dom_sf"/>
</dbReference>
<dbReference type="GO" id="GO:0000278">
    <property type="term" value="P:mitotic cell cycle"/>
    <property type="evidence" value="ECO:0007669"/>
    <property type="project" value="TreeGrafter"/>
</dbReference>
<protein>
    <recommendedName>
        <fullName evidence="13">WD repeat and HMG-box DNA-binding protein 1</fullName>
    </recommendedName>
</protein>
<evidence type="ECO:0000259" key="8">
    <source>
        <dbReference type="Pfam" id="PF12341"/>
    </source>
</evidence>
<comment type="subcellular location">
    <subcellularLocation>
        <location evidence="1">Nucleus</location>
    </subcellularLocation>
</comment>
<gene>
    <name evidence="11" type="ORF">OXX778_LOCUS18056</name>
</gene>
<dbReference type="OrthoDB" id="427368at2759"/>
<dbReference type="InterPro" id="IPR057646">
    <property type="entry name" value="WD40_WDHD1_1st"/>
</dbReference>
<dbReference type="Pfam" id="PF12341">
    <property type="entry name" value="Mcl1_mid"/>
    <property type="match status" value="1"/>
</dbReference>
<evidence type="ECO:0000256" key="5">
    <source>
        <dbReference type="PROSITE-ProRule" id="PRU00221"/>
    </source>
</evidence>
<dbReference type="Pfam" id="PF24817">
    <property type="entry name" value="WD40_WDHD1_1st"/>
    <property type="match status" value="1"/>
</dbReference>
<name>A0A814J8Y4_9BILA</name>
<feature type="region of interest" description="Disordered" evidence="7">
    <location>
        <begin position="299"/>
        <end position="408"/>
    </location>
</feature>
<feature type="domain" description="WDHD1/CFT4 helical bundle" evidence="9">
    <location>
        <begin position="768"/>
        <end position="871"/>
    </location>
</feature>
<sequence length="1030" mass="116860">MHTVRYAHCEGYTDVCLAENGKFLTTGEDGDVRIWNGFDDLDSTSIRVGDKCYAIAYKSGKIYVADEMNELKRYDFETNELLGVITSFTLPITSIAINKSNTHLVCGSSDFEIHLVDLNTLKFTSFSGHDAPILSVTFDPLEKYFVSTSCDGTAKFWSMSNLNNCKTLNNLHPKSNDFIDSKSRGKLAWHKDGGLIAVPCEKDIHFYERETWLLKFKINLKNDGNPSEEFNASIISFSPDGKYVLACTNTQMVYVHSIINKSLLYKYSYTKKSPICSLVWEKNEILFCDIKGNMGQIKPTIKDDISDNSSSSETKKSSKKNDENLEMDDLLNLLDSDEKSNDSTDLKKSRDSLKEPNKKRKRLNDDDEDEENNHKNVSNKSKNSSKKINDDDDDDIPLTLDDEDENDDFESLEKLKEKTYNSVKNEIMTMDDNMSENNEEKIDEEIELSEKKKEELFKEFSNIQPAFQSSSTPLALLERFMCWNSIGLITQFCTEGDESIDIEFHNASFHHTIHIKNQFGYTMADVSKEAVVLASPGSKIEEELEVNSVLSSSLSSQSKLTVILLNSLDTTKEWNIDMLKKEYIKCVCVSRNLVACCTSRKFLRVFGLAGTQKEIIVLPGVPICLSAYDNCIFVAYNSSNCTTGYSIYYTDSAHEAEHGILPLSENAKIEWLGFSDEGNPYVYDSNGYLHSKLWSVSKTKVWSPVSNLRSTLSHKTDNYWIVGVAERNQMIKAVLCRASRYPQVLPRPTLTTLQFALPLIDADSEKTQLEMTFWKNQHFKNGMKNYICSSGNLDMDQDDIDEKVENFENSAREALMKLFMLACKSNKEQRAYEIATIMDLDALQLAIKYSTKTRALVLAQNLNILAEKKAEIEYQKEKQLIEENEKRNNYLTERNENQENNLSTMRSQIDETNGIIFEKVTQSTTQKTLNNSTKITDSDSQDIEIEETTRTPTIPSNTPRLNPFAKTGASARFNTPSNDSPKSILNQIEEKLTKSSNKEKDTWKPTPTRKLTKSKLSGTPGNGIGSFFNK</sequence>
<dbReference type="Gene3D" id="2.130.10.10">
    <property type="entry name" value="YVTN repeat-like/Quinoprotein amine dehydrogenase"/>
    <property type="match status" value="1"/>
</dbReference>
<dbReference type="PANTHER" id="PTHR19932:SF10">
    <property type="entry name" value="WD REPEAT AND HMG-BOX DNA-BINDING PROTEIN 1"/>
    <property type="match status" value="1"/>
</dbReference>
<keyword evidence="3" id="KW-0677">Repeat</keyword>
<evidence type="ECO:0000256" key="3">
    <source>
        <dbReference type="ARBA" id="ARBA00022737"/>
    </source>
</evidence>
<feature type="domain" description="WDHD1 first WD40" evidence="10">
    <location>
        <begin position="5"/>
        <end position="295"/>
    </location>
</feature>
<dbReference type="SUPFAM" id="SSF50978">
    <property type="entry name" value="WD40 repeat-like"/>
    <property type="match status" value="1"/>
</dbReference>
<keyword evidence="4" id="KW-0539">Nucleus</keyword>
<keyword evidence="2 5" id="KW-0853">WD repeat</keyword>